<protein>
    <submittedName>
        <fullName evidence="3">YlmG protein</fullName>
    </submittedName>
</protein>
<evidence type="ECO:0000256" key="1">
    <source>
        <dbReference type="ARBA" id="ARBA00010894"/>
    </source>
</evidence>
<dbReference type="InterPro" id="IPR003425">
    <property type="entry name" value="CCB3/YggT"/>
</dbReference>
<feature type="transmembrane region" description="Helical" evidence="2">
    <location>
        <begin position="53"/>
        <end position="74"/>
    </location>
</feature>
<dbReference type="KEGG" id="svf:NCTC3166_00592"/>
<proteinExistence type="inferred from homology"/>
<keyword evidence="2" id="KW-0472">Membrane</keyword>
<dbReference type="PANTHER" id="PTHR33219:SF14">
    <property type="entry name" value="PROTEIN COFACTOR ASSEMBLY OF COMPLEX C SUBUNIT B CCB3, CHLOROPLASTIC-RELATED"/>
    <property type="match status" value="1"/>
</dbReference>
<feature type="transmembrane region" description="Helical" evidence="2">
    <location>
        <begin position="7"/>
        <end position="27"/>
    </location>
</feature>
<accession>A0A3S4LR00</accession>
<evidence type="ECO:0000256" key="2">
    <source>
        <dbReference type="SAM" id="Phobius"/>
    </source>
</evidence>
<reference evidence="3 4" key="1">
    <citation type="submission" date="2018-12" db="EMBL/GenBank/DDBJ databases">
        <authorList>
            <consortium name="Pathogen Informatics"/>
        </authorList>
    </citation>
    <scope>NUCLEOTIDE SEQUENCE [LARGE SCALE GENOMIC DNA]</scope>
    <source>
        <strain evidence="3 4">NCTC3166</strain>
    </source>
</reference>
<dbReference type="PANTHER" id="PTHR33219">
    <property type="entry name" value="YLMG HOMOLOG PROTEIN 2, CHLOROPLASTIC"/>
    <property type="match status" value="1"/>
</dbReference>
<name>A0A3S4LR00_9STRE</name>
<keyword evidence="2" id="KW-1133">Transmembrane helix</keyword>
<gene>
    <name evidence="3" type="ORF">NCTC3166_00592</name>
</gene>
<comment type="similarity">
    <text evidence="1">Belongs to the YggT family.</text>
</comment>
<sequence>MFVLQLVRNFFQVFELVLIIYALLSWFPNASESDLAKMVQRIVEPFLSLFRKIPLQFGGLDFTVMFALLALSVVERFVLQFLVQFI</sequence>
<dbReference type="Pfam" id="PF02325">
    <property type="entry name" value="CCB3_YggT"/>
    <property type="match status" value="1"/>
</dbReference>
<dbReference type="RefSeq" id="WP_126403904.1">
    <property type="nucleotide sequence ID" value="NZ_LR134266.1"/>
</dbReference>
<dbReference type="AlphaFoldDB" id="A0A3S4LR00"/>
<keyword evidence="2" id="KW-0812">Transmembrane</keyword>
<dbReference type="Proteomes" id="UP000270025">
    <property type="component" value="Chromosome"/>
</dbReference>
<dbReference type="EMBL" id="LR134266">
    <property type="protein sequence ID" value="VED66781.1"/>
    <property type="molecule type" value="Genomic_DNA"/>
</dbReference>
<evidence type="ECO:0000313" key="4">
    <source>
        <dbReference type="Proteomes" id="UP000270025"/>
    </source>
</evidence>
<keyword evidence="4" id="KW-1185">Reference proteome</keyword>
<evidence type="ECO:0000313" key="3">
    <source>
        <dbReference type="EMBL" id="VED66781.1"/>
    </source>
</evidence>
<organism evidence="3 4">
    <name type="scientific">Streptococcus viridans</name>
    <dbReference type="NCBI Taxonomy" id="78535"/>
    <lineage>
        <taxon>Bacteria</taxon>
        <taxon>Bacillati</taxon>
        <taxon>Bacillota</taxon>
        <taxon>Bacilli</taxon>
        <taxon>Lactobacillales</taxon>
        <taxon>Streptococcaceae</taxon>
        <taxon>Streptococcus</taxon>
    </lineage>
</organism>
<dbReference type="GO" id="GO:0016020">
    <property type="term" value="C:membrane"/>
    <property type="evidence" value="ECO:0007669"/>
    <property type="project" value="InterPro"/>
</dbReference>